<evidence type="ECO:0000259" key="1">
    <source>
        <dbReference type="PROSITE" id="PS50035"/>
    </source>
</evidence>
<dbReference type="PANTHER" id="PTHR21248">
    <property type="entry name" value="CARDIOLIPIN SYNTHASE"/>
    <property type="match status" value="1"/>
</dbReference>
<accession>A0ABS4DF12</accession>
<dbReference type="Pfam" id="PF13091">
    <property type="entry name" value="PLDc_2"/>
    <property type="match status" value="1"/>
</dbReference>
<comment type="caution">
    <text evidence="2">The sequence shown here is derived from an EMBL/GenBank/DDBJ whole genome shotgun (WGS) entry which is preliminary data.</text>
</comment>
<organism evidence="2 3">
    <name type="scientific">Candidatus Chloroploca mongolica</name>
    <dbReference type="NCBI Taxonomy" id="2528176"/>
    <lineage>
        <taxon>Bacteria</taxon>
        <taxon>Bacillati</taxon>
        <taxon>Chloroflexota</taxon>
        <taxon>Chloroflexia</taxon>
        <taxon>Chloroflexales</taxon>
        <taxon>Chloroflexineae</taxon>
        <taxon>Oscillochloridaceae</taxon>
        <taxon>Candidatus Chloroploca</taxon>
    </lineage>
</organism>
<proteinExistence type="predicted"/>
<dbReference type="Proteomes" id="UP001193081">
    <property type="component" value="Unassembled WGS sequence"/>
</dbReference>
<sequence>MDEQRQVMVTEAARLAAELPLSAVITLAHTLERLGDAASHEARRAQVFQAVPQPSQRAHVRTLLDEWLQRAADIPALEVALALRAAVAATRRAREQQHIELVWTGPLAVGVSMRRTDQALLQVINSARQELLIVSFAVYKIPVIAEAIVRAATRGVAIRICVEAPEPSGQKMAYDTIRALGTEVGAMTTIYIWPANQRFTDSSGRTGVLHTKCAVADRRLLFLSSANLTEYALNLNMELGALIYGGGEPETVAAQFERMIAEGILQKAQ</sequence>
<evidence type="ECO:0000313" key="3">
    <source>
        <dbReference type="Proteomes" id="UP001193081"/>
    </source>
</evidence>
<dbReference type="CDD" id="cd09132">
    <property type="entry name" value="PLDc_unchar4"/>
    <property type="match status" value="1"/>
</dbReference>
<dbReference type="SUPFAM" id="SSF56024">
    <property type="entry name" value="Phospholipase D/nuclease"/>
    <property type="match status" value="1"/>
</dbReference>
<dbReference type="PROSITE" id="PS50035">
    <property type="entry name" value="PLD"/>
    <property type="match status" value="1"/>
</dbReference>
<dbReference type="EMBL" id="SIJK02000051">
    <property type="protein sequence ID" value="MBP1468012.1"/>
    <property type="molecule type" value="Genomic_DNA"/>
</dbReference>
<dbReference type="InterPro" id="IPR047955">
    <property type="entry name" value="DrmC-like"/>
</dbReference>
<dbReference type="RefSeq" id="WP_167857503.1">
    <property type="nucleotide sequence ID" value="NZ_SIJK02000051.1"/>
</dbReference>
<dbReference type="NCBIfam" id="NF038319">
    <property type="entry name" value="DISARM_DrmC_I"/>
    <property type="match status" value="1"/>
</dbReference>
<dbReference type="InterPro" id="IPR025202">
    <property type="entry name" value="PLD-like_dom"/>
</dbReference>
<name>A0ABS4DF12_9CHLR</name>
<dbReference type="PANTHER" id="PTHR21248:SF22">
    <property type="entry name" value="PHOSPHOLIPASE D"/>
    <property type="match status" value="1"/>
</dbReference>
<evidence type="ECO:0000313" key="2">
    <source>
        <dbReference type="EMBL" id="MBP1468012.1"/>
    </source>
</evidence>
<dbReference type="Gene3D" id="3.30.870.10">
    <property type="entry name" value="Endonuclease Chain A"/>
    <property type="match status" value="1"/>
</dbReference>
<feature type="domain" description="PLD phosphodiesterase" evidence="1">
    <location>
        <begin position="205"/>
        <end position="232"/>
    </location>
</feature>
<keyword evidence="3" id="KW-1185">Reference proteome</keyword>
<reference evidence="2 3" key="1">
    <citation type="submission" date="2021-03" db="EMBL/GenBank/DDBJ databases">
        <authorList>
            <person name="Grouzdev D.S."/>
        </authorList>
    </citation>
    <scope>NUCLEOTIDE SEQUENCE [LARGE SCALE GENOMIC DNA]</scope>
    <source>
        <strain evidence="2 3">M50-1</strain>
    </source>
</reference>
<protein>
    <submittedName>
        <fullName evidence="2">DISARM system phospholipase D-like protein DrmC</fullName>
    </submittedName>
</protein>
<gene>
    <name evidence="2" type="primary">drmC</name>
    <name evidence="2" type="ORF">EYB53_020005</name>
</gene>
<dbReference type="InterPro" id="IPR001736">
    <property type="entry name" value="PLipase_D/transphosphatidylase"/>
</dbReference>